<keyword evidence="4 5" id="KW-0472">Membrane</keyword>
<evidence type="ECO:0000256" key="3">
    <source>
        <dbReference type="ARBA" id="ARBA00022989"/>
    </source>
</evidence>
<evidence type="ECO:0000256" key="1">
    <source>
        <dbReference type="ARBA" id="ARBA00004141"/>
    </source>
</evidence>
<evidence type="ECO:0000256" key="2">
    <source>
        <dbReference type="ARBA" id="ARBA00022692"/>
    </source>
</evidence>
<feature type="transmembrane region" description="Helical" evidence="5">
    <location>
        <begin position="92"/>
        <end position="113"/>
    </location>
</feature>
<comment type="subunit">
    <text evidence="5">The Tat system comprises two distinct complexes: a TatABC complex, containing multiple copies of TatA, TatB and TatC subunits, and a separate TatA complex, containing only TatA subunits. Substrates initially bind to the TatABC complex, which probably triggers association of the separate TatA complex to form the active translocon.</text>
</comment>
<comment type="function">
    <text evidence="5">Part of the twin-arginine translocation (Tat) system that transports large folded proteins containing a characteristic twin-arginine motif in their signal peptide across membranes. Together with TatB, TatC is part of a receptor directly interacting with Tat signal peptides.</text>
</comment>
<keyword evidence="7" id="KW-1185">Reference proteome</keyword>
<dbReference type="NCBIfam" id="TIGR00945">
    <property type="entry name" value="tatC"/>
    <property type="match status" value="1"/>
</dbReference>
<keyword evidence="5" id="KW-0653">Protein transport</keyword>
<protein>
    <recommendedName>
        <fullName evidence="5">Sec-independent protein translocase protein TatC</fullName>
    </recommendedName>
</protein>
<dbReference type="Pfam" id="PF00902">
    <property type="entry name" value="TatC"/>
    <property type="match status" value="1"/>
</dbReference>
<evidence type="ECO:0000256" key="4">
    <source>
        <dbReference type="ARBA" id="ARBA00023136"/>
    </source>
</evidence>
<reference evidence="6 7" key="1">
    <citation type="submission" date="2023-09" db="EMBL/GenBank/DDBJ databases">
        <title>Whole genome shotgun sequencing (WGS) of Bosea sp. ZW T0_25, isolated from stored onions (Allium cepa).</title>
        <authorList>
            <person name="Stoll D.A."/>
            <person name="Huch M."/>
        </authorList>
    </citation>
    <scope>NUCLEOTIDE SEQUENCE [LARGE SCALE GENOMIC DNA]</scope>
    <source>
        <strain evidence="6 7">ZW T0_25</strain>
    </source>
</reference>
<dbReference type="InterPro" id="IPR019820">
    <property type="entry name" value="Sec-indep_translocase_CS"/>
</dbReference>
<comment type="caution">
    <text evidence="6">The sequence shown here is derived from an EMBL/GenBank/DDBJ whole genome shotgun (WGS) entry which is preliminary data.</text>
</comment>
<dbReference type="Proteomes" id="UP001254257">
    <property type="component" value="Unassembled WGS sequence"/>
</dbReference>
<comment type="subcellular location">
    <subcellularLocation>
        <location evidence="5">Cell membrane</location>
        <topology evidence="5">Multi-pass membrane protein</topology>
    </subcellularLocation>
    <subcellularLocation>
        <location evidence="1">Membrane</location>
        <topology evidence="1">Multi-pass membrane protein</topology>
    </subcellularLocation>
</comment>
<dbReference type="HAMAP" id="MF_00902">
    <property type="entry name" value="TatC"/>
    <property type="match status" value="1"/>
</dbReference>
<comment type="caution">
    <text evidence="5">Lacks conserved residue(s) required for the propagation of feature annotation.</text>
</comment>
<keyword evidence="5" id="KW-0813">Transport</keyword>
<dbReference type="PANTHER" id="PTHR30371">
    <property type="entry name" value="SEC-INDEPENDENT PROTEIN TRANSLOCASE PROTEIN TATC"/>
    <property type="match status" value="1"/>
</dbReference>
<dbReference type="EMBL" id="JAWDID010000091">
    <property type="protein sequence ID" value="MDU0343850.1"/>
    <property type="molecule type" value="Genomic_DNA"/>
</dbReference>
<keyword evidence="3 5" id="KW-1133">Transmembrane helix</keyword>
<feature type="transmembrane region" description="Helical" evidence="5">
    <location>
        <begin position="125"/>
        <end position="147"/>
    </location>
</feature>
<dbReference type="InterPro" id="IPR002033">
    <property type="entry name" value="TatC"/>
</dbReference>
<evidence type="ECO:0000256" key="5">
    <source>
        <dbReference type="HAMAP-Rule" id="MF_00902"/>
    </source>
</evidence>
<keyword evidence="5" id="KW-1003">Cell membrane</keyword>
<proteinExistence type="inferred from homology"/>
<dbReference type="PANTHER" id="PTHR30371:SF0">
    <property type="entry name" value="SEC-INDEPENDENT PROTEIN TRANSLOCASE PROTEIN TATC, CHLOROPLASTIC-RELATED"/>
    <property type="match status" value="1"/>
</dbReference>
<keyword evidence="2 5" id="KW-0812">Transmembrane</keyword>
<dbReference type="RefSeq" id="WP_316021545.1">
    <property type="nucleotide sequence ID" value="NZ_JAWDID010000091.1"/>
</dbReference>
<feature type="transmembrane region" description="Helical" evidence="5">
    <location>
        <begin position="219"/>
        <end position="234"/>
    </location>
</feature>
<evidence type="ECO:0000313" key="6">
    <source>
        <dbReference type="EMBL" id="MDU0343850.1"/>
    </source>
</evidence>
<name>A0ABU3SGD1_9HYPH</name>
<accession>A0ABU3SGD1</accession>
<feature type="transmembrane region" description="Helical" evidence="5">
    <location>
        <begin position="181"/>
        <end position="207"/>
    </location>
</feature>
<evidence type="ECO:0000313" key="7">
    <source>
        <dbReference type="Proteomes" id="UP001254257"/>
    </source>
</evidence>
<comment type="similarity">
    <text evidence="5">Belongs to the TatC family.</text>
</comment>
<dbReference type="PRINTS" id="PR01840">
    <property type="entry name" value="TATCFAMILY"/>
</dbReference>
<keyword evidence="5" id="KW-0811">Translocation</keyword>
<feature type="transmembrane region" description="Helical" evidence="5">
    <location>
        <begin position="40"/>
        <end position="61"/>
    </location>
</feature>
<dbReference type="PROSITE" id="PS01218">
    <property type="entry name" value="TATC"/>
    <property type="match status" value="1"/>
</dbReference>
<sequence>MSLAEVKTPAGRDGEDEIEASRAPLIDHLIELRSRLIKSLVAFLIMFFVCFAFATQIYNLLVQPYVWAAGPGANVQLIYTAPLEYLFTQIKIAAFGAGFFAFPVIATQIYKFVAPGLYKNERQAFAPYLAATPIFFILGSAMVYFFAMPVLMKFSIGMQQAATEGQAGIQLLPKVSEYLSLIMTLIFAFGVSFQLPVILTLLGQAGIITSQFLKDKRRYAIVFVFVVAAVLTPPDVISQLMLAVPMLLLYELSVFSVRHVEKKREEKKAAEEAAEKAGE</sequence>
<gene>
    <name evidence="5 6" type="primary">tatC</name>
    <name evidence="6" type="ORF">RKE40_28550</name>
</gene>
<organism evidence="6 7">
    <name type="scientific">Bosea rubneri</name>
    <dbReference type="NCBI Taxonomy" id="3075434"/>
    <lineage>
        <taxon>Bacteria</taxon>
        <taxon>Pseudomonadati</taxon>
        <taxon>Pseudomonadota</taxon>
        <taxon>Alphaproteobacteria</taxon>
        <taxon>Hyphomicrobiales</taxon>
        <taxon>Boseaceae</taxon>
        <taxon>Bosea</taxon>
    </lineage>
</organism>